<dbReference type="Proteomes" id="UP000029629">
    <property type="component" value="Unassembled WGS sequence"/>
</dbReference>
<sequence>MDSEFLEYYNRELNYIREAGREFAAQYPKIAGRLGMQGIEVSDPYVERLLEGFSFLTARIHMKMDAEFPQFTQNLLEVLHPHYVAPTPSMSVVQFHPDTKRGNLNQGFKVKRGTVLRARLNDDKELRFTVGQAQELRPLTLEEAEISGVPVDLPLKRMGFNGRNQPVVMSSLRMRFKVEGGATLSGLQDFDKLSFFLNGNDMITHQLLELIMAHTLAVVCHDDARPMRWMNRLDKSAVKHEGFDSEQSMLPLDPRVFHGYRILHEYFAFPQRFMFFSINNLLKGLKLPEELIQDKDNKHFEITFLFDQSFYDLEANVSAENFLLNCAPIINLFPYKANRIAVTPNLHEYHVVPERAKPMDYEVYSVDRVEAMRAGQRGSQPFKEMFRALGADSDEQHGYFSVRREERQLSDTAQRSGTRTSYIGSEVFISLSDPKQPPFDQEIEALSLNLSCTNRDLPLLLRAGDKIDFRFSEFMPTQGLSLLRDPSKPRPALARGAYAWRLLSHLNLNYSSLMDLDEEQGAAALRELLRIYANVADSGISKQINGIRKVSITPMHHRIPMPGPILYGRGVKIELEIDELAFSGISPYLLGAVLEQFFARHVSINLMTELVLKTLQRGEIARWQPRMGARPVA</sequence>
<dbReference type="RefSeq" id="WP_036557808.1">
    <property type="nucleotide sequence ID" value="NZ_JRNI01000011.1"/>
</dbReference>
<dbReference type="OrthoDB" id="9763676at2"/>
<dbReference type="AlphaFoldDB" id="A0A096ALW1"/>
<dbReference type="PANTHER" id="PTHR35370:SF1">
    <property type="entry name" value="TYPE VI SECRETION SYSTEM COMPONENT TSSF1"/>
    <property type="match status" value="1"/>
</dbReference>
<dbReference type="eggNOG" id="COG3519">
    <property type="taxonomic scope" value="Bacteria"/>
</dbReference>
<dbReference type="Pfam" id="PF05947">
    <property type="entry name" value="T6SS_TssF"/>
    <property type="match status" value="1"/>
</dbReference>
<dbReference type="EMBL" id="JRNI01000011">
    <property type="protein sequence ID" value="KGF31647.1"/>
    <property type="molecule type" value="Genomic_DNA"/>
</dbReference>
<protein>
    <submittedName>
        <fullName evidence="1">Type VI secretion system protein ImpG</fullName>
    </submittedName>
</protein>
<dbReference type="PANTHER" id="PTHR35370">
    <property type="entry name" value="CYTOPLASMIC PROTEIN-RELATED-RELATED"/>
    <property type="match status" value="1"/>
</dbReference>
<evidence type="ECO:0000313" key="1">
    <source>
        <dbReference type="EMBL" id="KGF31647.1"/>
    </source>
</evidence>
<comment type="caution">
    <text evidence="1">The sequence shown here is derived from an EMBL/GenBank/DDBJ whole genome shotgun (WGS) entry which is preliminary data.</text>
</comment>
<reference evidence="1 2" key="1">
    <citation type="submission" date="2014-07" db="EMBL/GenBank/DDBJ databases">
        <authorList>
            <person name="McCorrison J."/>
            <person name="Sanka R."/>
            <person name="Torralba M."/>
            <person name="Gillis M."/>
            <person name="Haft D.H."/>
            <person name="Methe B."/>
            <person name="Sutton G."/>
            <person name="Nelson K.E."/>
        </authorList>
    </citation>
    <scope>NUCLEOTIDE SEQUENCE [LARGE SCALE GENOMIC DNA]</scope>
    <source>
        <strain evidence="1 2">DNF00040</strain>
    </source>
</reference>
<accession>A0A096ALW1</accession>
<dbReference type="InterPro" id="IPR010272">
    <property type="entry name" value="T6SS_TssF"/>
</dbReference>
<evidence type="ECO:0000313" key="2">
    <source>
        <dbReference type="Proteomes" id="UP000029629"/>
    </source>
</evidence>
<organism evidence="1 2">
    <name type="scientific">Oligella urethralis DNF00040</name>
    <dbReference type="NCBI Taxonomy" id="1401065"/>
    <lineage>
        <taxon>Bacteria</taxon>
        <taxon>Pseudomonadati</taxon>
        <taxon>Pseudomonadota</taxon>
        <taxon>Betaproteobacteria</taxon>
        <taxon>Burkholderiales</taxon>
        <taxon>Alcaligenaceae</taxon>
        <taxon>Oligella</taxon>
    </lineage>
</organism>
<proteinExistence type="predicted"/>
<dbReference type="PIRSF" id="PIRSF028304">
    <property type="entry name" value="UCP028304"/>
    <property type="match status" value="1"/>
</dbReference>
<keyword evidence="2" id="KW-1185">Reference proteome</keyword>
<name>A0A096ALW1_9BURK</name>
<dbReference type="NCBIfam" id="TIGR03359">
    <property type="entry name" value="VI_chp_6"/>
    <property type="match status" value="1"/>
</dbReference>
<gene>
    <name evidence="1" type="ORF">HMPREF2130_02600</name>
</gene>